<keyword evidence="2" id="KW-0489">Methyltransferase</keyword>
<dbReference type="InterPro" id="IPR029063">
    <property type="entry name" value="SAM-dependent_MTases_sf"/>
</dbReference>
<dbReference type="SUPFAM" id="SSF53335">
    <property type="entry name" value="S-adenosyl-L-methionine-dependent methyltransferases"/>
    <property type="match status" value="1"/>
</dbReference>
<evidence type="ECO:0000313" key="3">
    <source>
        <dbReference type="Proteomes" id="UP000594800"/>
    </source>
</evidence>
<evidence type="ECO:0000313" key="2">
    <source>
        <dbReference type="EMBL" id="QPH56217.1"/>
    </source>
</evidence>
<dbReference type="CDD" id="cd02440">
    <property type="entry name" value="AdoMet_MTases"/>
    <property type="match status" value="1"/>
</dbReference>
<dbReference type="GO" id="GO:0008168">
    <property type="term" value="F:methyltransferase activity"/>
    <property type="evidence" value="ECO:0007669"/>
    <property type="project" value="UniProtKB-KW"/>
</dbReference>
<dbReference type="EMBL" id="CP064942">
    <property type="protein sequence ID" value="QPH56217.1"/>
    <property type="molecule type" value="Genomic_DNA"/>
</dbReference>
<name>A0A7S9LVT2_9RHOB</name>
<proteinExistence type="predicted"/>
<gene>
    <name evidence="2" type="ORF">I0K15_13580</name>
</gene>
<dbReference type="KEGG" id="poz:I0K15_13580"/>
<dbReference type="RefSeq" id="WP_196105474.1">
    <property type="nucleotide sequence ID" value="NZ_CP064942.1"/>
</dbReference>
<keyword evidence="2" id="KW-0808">Transferase</keyword>
<reference evidence="2 3" key="1">
    <citation type="submission" date="2020-11" db="EMBL/GenBank/DDBJ databases">
        <title>Description of Pontivivens ytuae sp. nov. isolated from deep sea sediment of Mariana Trench.</title>
        <authorList>
            <person name="Wang Z."/>
            <person name="Sun Q.-L."/>
            <person name="Xu X.-D."/>
            <person name="Tang Y.-Z."/>
            <person name="Zhang J."/>
        </authorList>
    </citation>
    <scope>NUCLEOTIDE SEQUENCE [LARGE SCALE GENOMIC DNA]</scope>
    <source>
        <strain evidence="2 3">MT2928</strain>
    </source>
</reference>
<dbReference type="GO" id="GO:0003676">
    <property type="term" value="F:nucleic acid binding"/>
    <property type="evidence" value="ECO:0007669"/>
    <property type="project" value="InterPro"/>
</dbReference>
<dbReference type="AlphaFoldDB" id="A0A7S9LVT2"/>
<evidence type="ECO:0000259" key="1">
    <source>
        <dbReference type="Pfam" id="PF13649"/>
    </source>
</evidence>
<keyword evidence="3" id="KW-1185">Reference proteome</keyword>
<feature type="domain" description="Methyltransferase" evidence="1">
    <location>
        <begin position="30"/>
        <end position="101"/>
    </location>
</feature>
<dbReference type="InterPro" id="IPR041698">
    <property type="entry name" value="Methyltransf_25"/>
</dbReference>
<dbReference type="InterPro" id="IPR002052">
    <property type="entry name" value="DNA_methylase_N6_adenine_CS"/>
</dbReference>
<dbReference type="PANTHER" id="PTHR47739">
    <property type="entry name" value="TRNA1(VAL) (ADENINE(37)-N6)-METHYLTRANSFERASE"/>
    <property type="match status" value="1"/>
</dbReference>
<protein>
    <submittedName>
        <fullName evidence="2">Methyltransferase domain-containing protein</fullName>
    </submittedName>
</protein>
<dbReference type="PANTHER" id="PTHR47739:SF1">
    <property type="entry name" value="TRNA1(VAL) (ADENINE(37)-N6)-METHYLTRANSFERASE"/>
    <property type="match status" value="1"/>
</dbReference>
<dbReference type="Proteomes" id="UP000594800">
    <property type="component" value="Chromosome"/>
</dbReference>
<accession>A0A7S9LVT2</accession>
<dbReference type="Pfam" id="PF13649">
    <property type="entry name" value="Methyltransf_25"/>
    <property type="match status" value="1"/>
</dbReference>
<organism evidence="2 3">
    <name type="scientific">Pontivivens ytuae</name>
    <dbReference type="NCBI Taxonomy" id="2789856"/>
    <lineage>
        <taxon>Bacteria</taxon>
        <taxon>Pseudomonadati</taxon>
        <taxon>Pseudomonadota</taxon>
        <taxon>Alphaproteobacteria</taxon>
        <taxon>Rhodobacterales</taxon>
        <taxon>Paracoccaceae</taxon>
        <taxon>Pontivivens</taxon>
    </lineage>
</organism>
<dbReference type="InterPro" id="IPR050210">
    <property type="entry name" value="tRNA_Adenine-N(6)_MTase"/>
</dbReference>
<dbReference type="GO" id="GO:0032259">
    <property type="term" value="P:methylation"/>
    <property type="evidence" value="ECO:0007669"/>
    <property type="project" value="UniProtKB-KW"/>
</dbReference>
<sequence>MLHQPRRGYRAATDPVWLAAACPARDGESVLELGCGAGAALCCLGWRTGAALTGLELQPGYAALARRNLAENGLDGEVVEGDLAEMPAELRGRSFDHVIANPPYFATDSLPSPDAGRDTANREATPLATWIDAALRRLKPRGTLTLIHRAERLAGIIAPLEGRAGGILVLPLAPRTGRDAGRVIVQATKGGRAPLRLLAPLIVHEGERHIADAPDFTAVAERILTEGASLSLGEA</sequence>
<dbReference type="PROSITE" id="PS00092">
    <property type="entry name" value="N6_MTASE"/>
    <property type="match status" value="1"/>
</dbReference>
<dbReference type="Gene3D" id="3.40.50.150">
    <property type="entry name" value="Vaccinia Virus protein VP39"/>
    <property type="match status" value="1"/>
</dbReference>